<evidence type="ECO:0000313" key="1">
    <source>
        <dbReference type="EMBL" id="KAJ2848168.1"/>
    </source>
</evidence>
<dbReference type="Proteomes" id="UP001139887">
    <property type="component" value="Unassembled WGS sequence"/>
</dbReference>
<proteinExistence type="predicted"/>
<dbReference type="AlphaFoldDB" id="A0A9W8I7R6"/>
<organism evidence="1 2">
    <name type="scientific">Coemansia brasiliensis</name>
    <dbReference type="NCBI Taxonomy" id="2650707"/>
    <lineage>
        <taxon>Eukaryota</taxon>
        <taxon>Fungi</taxon>
        <taxon>Fungi incertae sedis</taxon>
        <taxon>Zoopagomycota</taxon>
        <taxon>Kickxellomycotina</taxon>
        <taxon>Kickxellomycetes</taxon>
        <taxon>Kickxellales</taxon>
        <taxon>Kickxellaceae</taxon>
        <taxon>Coemansia</taxon>
    </lineage>
</organism>
<reference evidence="1" key="1">
    <citation type="submission" date="2022-07" db="EMBL/GenBank/DDBJ databases">
        <title>Phylogenomic reconstructions and comparative analyses of Kickxellomycotina fungi.</title>
        <authorList>
            <person name="Reynolds N.K."/>
            <person name="Stajich J.E."/>
            <person name="Barry K."/>
            <person name="Grigoriev I.V."/>
            <person name="Crous P."/>
            <person name="Smith M.E."/>
        </authorList>
    </citation>
    <scope>NUCLEOTIDE SEQUENCE</scope>
    <source>
        <strain evidence="1">NRRL 1566</strain>
    </source>
</reference>
<keyword evidence="2" id="KW-1185">Reference proteome</keyword>
<accession>A0A9W8I7R6</accession>
<dbReference type="OrthoDB" id="5513815at2759"/>
<gene>
    <name evidence="1" type="ORF">IWW36_003457</name>
</gene>
<comment type="caution">
    <text evidence="1">The sequence shown here is derived from an EMBL/GenBank/DDBJ whole genome shotgun (WGS) entry which is preliminary data.</text>
</comment>
<evidence type="ECO:0000313" key="2">
    <source>
        <dbReference type="Proteomes" id="UP001139887"/>
    </source>
</evidence>
<name>A0A9W8I7R6_9FUNG</name>
<sequence length="162" mass="18773">MFRIAAIRTARPAVLSLARPQIAARRFASTESHHDEKEPEFEEEGFNSPMWKYSLGAVGVLFLMGKYDDYIEKSGRVHPLTKFYASIMTDKEANRRVFTEYQQEVAKYAEFNILQWEEYNSDVVRAFDNSVYYKRTANWGTPVGTHVDMSVAKDRMPVKESN</sequence>
<protein>
    <submittedName>
        <fullName evidence="1">Uncharacterized protein</fullName>
    </submittedName>
</protein>
<dbReference type="EMBL" id="JANBUW010000203">
    <property type="protein sequence ID" value="KAJ2848168.1"/>
    <property type="molecule type" value="Genomic_DNA"/>
</dbReference>